<dbReference type="Proteomes" id="UP000230790">
    <property type="component" value="Unassembled WGS sequence"/>
</dbReference>
<gene>
    <name evidence="1" type="ORF">CUN48_11285</name>
</gene>
<dbReference type="EMBL" id="PGTN01000081">
    <property type="protein sequence ID" value="PJF46917.1"/>
    <property type="molecule type" value="Genomic_DNA"/>
</dbReference>
<comment type="caution">
    <text evidence="1">The sequence shown here is derived from an EMBL/GenBank/DDBJ whole genome shotgun (WGS) entry which is preliminary data.</text>
</comment>
<dbReference type="AlphaFoldDB" id="A0A2M8QAS4"/>
<evidence type="ECO:0000313" key="1">
    <source>
        <dbReference type="EMBL" id="PJF46917.1"/>
    </source>
</evidence>
<reference evidence="1 2" key="1">
    <citation type="submission" date="2017-11" db="EMBL/GenBank/DDBJ databases">
        <title>Evolution of Phototrophy in the Chloroflexi Phylum Driven by Horizontal Gene Transfer.</title>
        <authorList>
            <person name="Ward L.M."/>
            <person name="Hemp J."/>
            <person name="Shih P.M."/>
            <person name="Mcglynn S.E."/>
            <person name="Fischer W."/>
        </authorList>
    </citation>
    <scope>NUCLEOTIDE SEQUENCE [LARGE SCALE GENOMIC DNA]</scope>
    <source>
        <strain evidence="1">JP3_7</strain>
    </source>
</reference>
<feature type="non-terminal residue" evidence="1">
    <location>
        <position position="218"/>
    </location>
</feature>
<organism evidence="1 2">
    <name type="scientific">Candidatus Thermofonsia Clade 3 bacterium</name>
    <dbReference type="NCBI Taxonomy" id="2364212"/>
    <lineage>
        <taxon>Bacteria</taxon>
        <taxon>Bacillati</taxon>
        <taxon>Chloroflexota</taxon>
        <taxon>Candidatus Thermofontia</taxon>
        <taxon>Candidatus Thermofonsia Clade 3</taxon>
    </lineage>
</organism>
<proteinExistence type="predicted"/>
<name>A0A2M8QAS4_9CHLR</name>
<accession>A0A2M8QAS4</accession>
<evidence type="ECO:0000313" key="2">
    <source>
        <dbReference type="Proteomes" id="UP000230790"/>
    </source>
</evidence>
<sequence length="218" mass="24130">MRRARTDSRRDLDGQPLQPSLTADALRRYPGEPVTLFLRLDVLDDAATDAVVRLTTPPGLRVERFHAPAGLSTPTSTFFGDDASPGQMLVWEVGAPGKARLEFEITAVVDHDVARVAARASDGRAMNGSAMPMPVFMLECVAEAQAHINGASLTRSQALALEVSPNARYLKHLPGIYESDELMSRLLMLFESFWAPIEQQITHLHYYFDPRMTPARLL</sequence>
<protein>
    <submittedName>
        <fullName evidence="1">Uncharacterized protein</fullName>
    </submittedName>
</protein>